<keyword evidence="12 13" id="KW-1267">Proteomics identification</keyword>
<dbReference type="UCSC" id="uc007pcy.2">
    <property type="organism name" value="mouse"/>
</dbReference>
<feature type="compositionally biased region" description="Low complexity" evidence="8">
    <location>
        <begin position="33"/>
        <end position="45"/>
    </location>
</feature>
<dbReference type="SMR" id="D3Z4L9"/>
<keyword evidence="3" id="KW-0037">Angiogenesis</keyword>
<dbReference type="AGR" id="MGI:104960"/>
<proteinExistence type="evidence at protein level"/>
<keyword evidence="11" id="KW-1185">Reference proteome</keyword>
<dbReference type="FunFam" id="1.10.357.70:FF:000004">
    <property type="entry name" value="Tumor necrosis factor alpha-induced protein 2"/>
    <property type="match status" value="1"/>
</dbReference>
<dbReference type="Proteomes" id="UP000000589">
    <property type="component" value="Chromosome 12"/>
</dbReference>
<dbReference type="PANTHER" id="PTHR21292:SF4">
    <property type="entry name" value="TUMOR NECROSIS FACTOR ALPHA-INDUCED PROTEIN 2"/>
    <property type="match status" value="1"/>
</dbReference>
<feature type="compositionally biased region" description="Basic and acidic residues" evidence="8">
    <location>
        <begin position="91"/>
        <end position="107"/>
    </location>
</feature>
<dbReference type="GO" id="GO:0000145">
    <property type="term" value="C:exocyst"/>
    <property type="evidence" value="ECO:0007669"/>
    <property type="project" value="InterPro"/>
</dbReference>
<dbReference type="InterPro" id="IPR042532">
    <property type="entry name" value="EXOC3/Sec6_C"/>
</dbReference>
<dbReference type="OrthoDB" id="190098at2759"/>
<reference evidence="9 11" key="3">
    <citation type="journal article" date="2011" name="PLoS Biol.">
        <title>Modernizing reference genome assemblies.</title>
        <authorList>
            <person name="Church D.M."/>
            <person name="Schneider V.A."/>
            <person name="Graves T."/>
            <person name="Auger K."/>
            <person name="Cunningham F."/>
            <person name="Bouk N."/>
            <person name="Chen H.C."/>
            <person name="Agarwala R."/>
            <person name="McLaren W.M."/>
            <person name="Ritchie G.R."/>
            <person name="Albracht D."/>
            <person name="Kremitzki M."/>
            <person name="Rock S."/>
            <person name="Kotkiewicz H."/>
            <person name="Kremitzki C."/>
            <person name="Wollam A."/>
            <person name="Trani L."/>
            <person name="Fulton L."/>
            <person name="Fulton R."/>
            <person name="Matthews L."/>
            <person name="Whitehead S."/>
            <person name="Chow W."/>
            <person name="Torrance J."/>
            <person name="Dunn M."/>
            <person name="Harden G."/>
            <person name="Threadgold G."/>
            <person name="Wood J."/>
            <person name="Collins J."/>
            <person name="Heath P."/>
            <person name="Griffiths G."/>
            <person name="Pelan S."/>
            <person name="Grafham D."/>
            <person name="Eichler E.E."/>
            <person name="Weinstock G."/>
            <person name="Mardis E.R."/>
            <person name="Wilson R.K."/>
            <person name="Howe K."/>
            <person name="Flicek P."/>
            <person name="Hubbard T."/>
        </authorList>
    </citation>
    <scope>NUCLEOTIDE SEQUENCE [LARGE SCALE GENOMIC DNA]</scope>
    <source>
        <strain evidence="9 11">C57BL/6J</strain>
    </source>
</reference>
<dbReference type="InterPro" id="IPR010326">
    <property type="entry name" value="EXOC3/Sec6"/>
</dbReference>
<evidence type="ECO:0007829" key="13">
    <source>
        <dbReference type="ProteomicsDB" id="D3Z4L9"/>
    </source>
</evidence>
<evidence type="ECO:0000313" key="10">
    <source>
        <dbReference type="MGI" id="MGI:104960"/>
    </source>
</evidence>
<reference evidence="9" key="5">
    <citation type="submission" date="2025-09" db="UniProtKB">
        <authorList>
            <consortium name="Ensembl"/>
        </authorList>
    </citation>
    <scope>IDENTIFICATION</scope>
    <source>
        <strain evidence="9">C57BL/6J</strain>
    </source>
</reference>
<dbReference type="ProteomicsDB" id="373334"/>
<reference evidence="9 11" key="1">
    <citation type="journal article" date="2009" name="PLoS Biol.">
        <title>Lineage-specific biology revealed by a finished genome assembly of the mouse.</title>
        <authorList>
            <consortium name="Mouse Genome Sequencing Consortium"/>
            <person name="Church D.M."/>
            <person name="Goodstadt L."/>
            <person name="Hillier L.W."/>
            <person name="Zody M.C."/>
            <person name="Goldstein S."/>
            <person name="She X."/>
            <person name="Bult C.J."/>
            <person name="Agarwala R."/>
            <person name="Cherry J.L."/>
            <person name="DiCuccio M."/>
            <person name="Hlavina W."/>
            <person name="Kapustin Y."/>
            <person name="Meric P."/>
            <person name="Maglott D."/>
            <person name="Birtle Z."/>
            <person name="Marques A.C."/>
            <person name="Graves T."/>
            <person name="Zhou S."/>
            <person name="Teague B."/>
            <person name="Potamousis K."/>
            <person name="Churas C."/>
            <person name="Place M."/>
            <person name="Herschleb J."/>
            <person name="Runnheim R."/>
            <person name="Forrest D."/>
            <person name="Amos-Landgraf J."/>
            <person name="Schwartz D.C."/>
            <person name="Cheng Z."/>
            <person name="Lindblad-Toh K."/>
            <person name="Eichler E.E."/>
            <person name="Ponting C.P."/>
        </authorList>
    </citation>
    <scope>NUCLEOTIDE SEQUENCE [LARGE SCALE GENOMIC DNA]</scope>
    <source>
        <strain evidence="9 11">C57BL/6J</strain>
    </source>
</reference>
<evidence type="ECO:0000256" key="8">
    <source>
        <dbReference type="SAM" id="MobiDB-lite"/>
    </source>
</evidence>
<dbReference type="Pfam" id="PF06046">
    <property type="entry name" value="Sec6"/>
    <property type="match status" value="1"/>
</dbReference>
<dbReference type="ExpressionAtlas" id="D3Z4L9">
    <property type="expression patterns" value="baseline and differential"/>
</dbReference>
<evidence type="ECO:0000313" key="9">
    <source>
        <dbReference type="Ensembl" id="ENSMUSP00000105415.2"/>
    </source>
</evidence>
<gene>
    <name evidence="9 10" type="primary">Tnfaip2</name>
</gene>
<dbReference type="PANTHER" id="PTHR21292">
    <property type="entry name" value="EXOCYST COMPLEX COMPONENT SEC6-RELATED"/>
    <property type="match status" value="1"/>
</dbReference>
<dbReference type="GO" id="GO:0001525">
    <property type="term" value="P:angiogenesis"/>
    <property type="evidence" value="ECO:0007669"/>
    <property type="project" value="UniProtKB-KW"/>
</dbReference>
<feature type="region of interest" description="Disordered" evidence="8">
    <location>
        <begin position="9"/>
        <end position="111"/>
    </location>
</feature>
<keyword evidence="2" id="KW-0217">Developmental protein</keyword>
<comment type="function">
    <text evidence="5">May play a role as a mediator of inflammation and angiogenesis.</text>
</comment>
<keyword evidence="4" id="KW-0221">Differentiation</keyword>
<evidence type="ECO:0000256" key="6">
    <source>
        <dbReference type="ARBA" id="ARBA00072723"/>
    </source>
</evidence>
<evidence type="ECO:0007829" key="14">
    <source>
        <dbReference type="PubMed" id="21183079"/>
    </source>
</evidence>
<dbReference type="OMA" id="KKHRYYK"/>
<dbReference type="GeneTree" id="ENSGT01030000234613"/>
<dbReference type="Bgee" id="ENSMUSG00000021281">
    <property type="expression patterns" value="Expressed in decidua and 205 other cell types or tissues"/>
</dbReference>
<evidence type="ECO:0000256" key="3">
    <source>
        <dbReference type="ARBA" id="ARBA00022657"/>
    </source>
</evidence>
<dbReference type="VEuPathDB" id="HostDB:ENSMUSG00000021281"/>
<evidence type="ECO:0000256" key="1">
    <source>
        <dbReference type="ARBA" id="ARBA00009447"/>
    </source>
</evidence>
<dbReference type="Ensembl" id="ENSMUST00000109792.8">
    <property type="protein sequence ID" value="ENSMUSP00000105415.2"/>
    <property type="gene ID" value="ENSMUSG00000021281.16"/>
</dbReference>
<evidence type="ECO:0000256" key="2">
    <source>
        <dbReference type="ARBA" id="ARBA00022473"/>
    </source>
</evidence>
<protein>
    <recommendedName>
        <fullName evidence="6">Tumor necrosis factor alpha-induced protein 2</fullName>
    </recommendedName>
    <alternativeName>
        <fullName evidence="7">Primary response gene B94 protein</fullName>
    </alternativeName>
</protein>
<sequence length="708" mass="79934">MLKMVTFFQGFPGQQSVPGTLNFAVSPQKPRSTSEAESETSMSEASSEDLMPSPEAPDGEEESAKKKEKKSKGLANMFSVFTKGKKKKKDQPRLSDLEVQPKPRPELDGPLPTVEELKEALEHGRLEVAWQVLALERQLEAAAAAGGMSNEELVWRQSKVEALYVLLCDQVLGVLRRPLEAAPERLSQALAVVSQEELEDRRASGGPLAAALEATRPRRWLQRWRGVVAEVAAERLDAQPATAPEGRSEAESRFLHMGRTMKEDLEVVVERLKPLFPDEFNVVRTYAESYHYHFASHLCALAQFELCERDTYLLLLWVQNLYPNDILNSPKLAQELQGVGLGSLLPPKQIRLLEAMFLSNEVTSVKQLMARALELESQRWTQDVAPQSLDGHCHSELAIDILQAQPRAGCYAMLTHCSLQIISQGQTKAENITSDVGMQIKQLLLVELAALLRSYQRAFDEFLEKSKLLRNYRVNIMANINNCLFFWTSVEQKWQISHDSLNRLLEPLKDLKAHGFDTLLQSLFLDLKPLFKKFTQTRWANPVETLEEIITTVSSSLPEFSELQDCFREELMETVHLHLVKEYIIRLCKRRLVLKTAEQQQQLARHILANADAIQGFCTENGSTATWLHRALPMIAEIIRLQDSSAIKIEVATYATWYPDFSKGHLNAILAIKGNLPSSEVRSIRNILDINTGVQEPPRPLFSLIKVT</sequence>
<dbReference type="Antibodypedia" id="3892">
    <property type="antibodies" value="194 antibodies from 31 providers"/>
</dbReference>
<reference evidence="9" key="4">
    <citation type="submission" date="2025-08" db="UniProtKB">
        <authorList>
            <consortium name="Ensembl"/>
        </authorList>
    </citation>
    <scope>IDENTIFICATION</scope>
    <source>
        <strain evidence="9">C57BL/6J</strain>
    </source>
</reference>
<feature type="compositionally biased region" description="Polar residues" evidence="8">
    <location>
        <begin position="12"/>
        <end position="31"/>
    </location>
</feature>
<evidence type="ECO:0000256" key="7">
    <source>
        <dbReference type="ARBA" id="ARBA00079010"/>
    </source>
</evidence>
<dbReference type="MGI" id="MGI:104960">
    <property type="gene designation" value="Tnfaip2"/>
</dbReference>
<accession>D3Z4L9</accession>
<dbReference type="GO" id="GO:0006887">
    <property type="term" value="P:exocytosis"/>
    <property type="evidence" value="ECO:0007669"/>
    <property type="project" value="InterPro"/>
</dbReference>
<evidence type="ECO:0000313" key="11">
    <source>
        <dbReference type="Proteomes" id="UP000000589"/>
    </source>
</evidence>
<dbReference type="Gene3D" id="1.10.357.70">
    <property type="entry name" value="Exocyst complex component Sec6, C-terminal domain"/>
    <property type="match status" value="1"/>
</dbReference>
<dbReference type="PhylomeDB" id="D3Z4L9"/>
<evidence type="ECO:0000256" key="4">
    <source>
        <dbReference type="ARBA" id="ARBA00022782"/>
    </source>
</evidence>
<dbReference type="AlphaFoldDB" id="D3Z4L9"/>
<comment type="similarity">
    <text evidence="1">Belongs to the SEC6 family.</text>
</comment>
<organism evidence="9 11">
    <name type="scientific">Mus musculus</name>
    <name type="common">Mouse</name>
    <dbReference type="NCBI Taxonomy" id="10090"/>
    <lineage>
        <taxon>Eukaryota</taxon>
        <taxon>Metazoa</taxon>
        <taxon>Chordata</taxon>
        <taxon>Craniata</taxon>
        <taxon>Vertebrata</taxon>
        <taxon>Euteleostomi</taxon>
        <taxon>Mammalia</taxon>
        <taxon>Eutheria</taxon>
        <taxon>Euarchontoglires</taxon>
        <taxon>Glires</taxon>
        <taxon>Rodentia</taxon>
        <taxon>Myomorpha</taxon>
        <taxon>Muroidea</taxon>
        <taxon>Muridae</taxon>
        <taxon>Murinae</taxon>
        <taxon>Mus</taxon>
        <taxon>Mus</taxon>
    </lineage>
</organism>
<evidence type="ECO:0000256" key="5">
    <source>
        <dbReference type="ARBA" id="ARBA00054749"/>
    </source>
</evidence>
<dbReference type="GO" id="GO:0030154">
    <property type="term" value="P:cell differentiation"/>
    <property type="evidence" value="ECO:0007669"/>
    <property type="project" value="UniProtKB-KW"/>
</dbReference>
<reference evidence="14" key="2">
    <citation type="journal article" date="2010" name="Cell">
        <title>A tissue-specific atlas of mouse protein phosphorylation and expression.</title>
        <authorList>
            <person name="Huttlin E.L."/>
            <person name="Jedrychowski M.P."/>
            <person name="Elias J.E."/>
            <person name="Goswami T."/>
            <person name="Rad R."/>
            <person name="Beausoleil S.A."/>
            <person name="Villen J."/>
            <person name="Haas W."/>
            <person name="Sowa M.E."/>
            <person name="Gygi S.P."/>
        </authorList>
    </citation>
    <scope>IDENTIFICATION BY MASS SPECTROMETRY [LARGE SCALE ANALYSIS]</scope>
</reference>
<dbReference type="HOGENOM" id="CLU_016260_2_0_1"/>
<name>D3Z4L9_MOUSE</name>
<evidence type="ECO:0007829" key="12">
    <source>
        <dbReference type="PeptideAtlas" id="D3Z4L9"/>
    </source>
</evidence>